<evidence type="ECO:0000313" key="4">
    <source>
        <dbReference type="Proteomes" id="UP000821853"/>
    </source>
</evidence>
<feature type="region of interest" description="Disordered" evidence="1">
    <location>
        <begin position="298"/>
        <end position="329"/>
    </location>
</feature>
<feature type="transmembrane region" description="Helical" evidence="2">
    <location>
        <begin position="143"/>
        <end position="166"/>
    </location>
</feature>
<reference evidence="3 4" key="1">
    <citation type="journal article" date="2020" name="Cell">
        <title>Large-Scale Comparative Analyses of Tick Genomes Elucidate Their Genetic Diversity and Vector Capacities.</title>
        <authorList>
            <consortium name="Tick Genome and Microbiome Consortium (TIGMIC)"/>
            <person name="Jia N."/>
            <person name="Wang J."/>
            <person name="Shi W."/>
            <person name="Du L."/>
            <person name="Sun Y."/>
            <person name="Zhan W."/>
            <person name="Jiang J.F."/>
            <person name="Wang Q."/>
            <person name="Zhang B."/>
            <person name="Ji P."/>
            <person name="Bell-Sakyi L."/>
            <person name="Cui X.M."/>
            <person name="Yuan T.T."/>
            <person name="Jiang B.G."/>
            <person name="Yang W.F."/>
            <person name="Lam T.T."/>
            <person name="Chang Q.C."/>
            <person name="Ding S.J."/>
            <person name="Wang X.J."/>
            <person name="Zhu J.G."/>
            <person name="Ruan X.D."/>
            <person name="Zhao L."/>
            <person name="Wei J.T."/>
            <person name="Ye R.Z."/>
            <person name="Que T.C."/>
            <person name="Du C.H."/>
            <person name="Zhou Y.H."/>
            <person name="Cheng J.X."/>
            <person name="Dai P.F."/>
            <person name="Guo W.B."/>
            <person name="Han X.H."/>
            <person name="Huang E.J."/>
            <person name="Li L.F."/>
            <person name="Wei W."/>
            <person name="Gao Y.C."/>
            <person name="Liu J.Z."/>
            <person name="Shao H.Z."/>
            <person name="Wang X."/>
            <person name="Wang C.C."/>
            <person name="Yang T.C."/>
            <person name="Huo Q.B."/>
            <person name="Li W."/>
            <person name="Chen H.Y."/>
            <person name="Chen S.E."/>
            <person name="Zhou L.G."/>
            <person name="Ni X.B."/>
            <person name="Tian J.H."/>
            <person name="Sheng Y."/>
            <person name="Liu T."/>
            <person name="Pan Y.S."/>
            <person name="Xia L.Y."/>
            <person name="Li J."/>
            <person name="Zhao F."/>
            <person name="Cao W.C."/>
        </authorList>
    </citation>
    <scope>NUCLEOTIDE SEQUENCE [LARGE SCALE GENOMIC DNA]</scope>
    <source>
        <strain evidence="3">HaeL-2018</strain>
    </source>
</reference>
<feature type="compositionally biased region" description="Basic residues" evidence="1">
    <location>
        <begin position="311"/>
        <end position="322"/>
    </location>
</feature>
<dbReference type="VEuPathDB" id="VectorBase:HLOH_046514"/>
<protein>
    <submittedName>
        <fullName evidence="3">Uncharacterized protein</fullName>
    </submittedName>
</protein>
<dbReference type="EMBL" id="JABSTR010000002">
    <property type="protein sequence ID" value="KAH9363351.1"/>
    <property type="molecule type" value="Genomic_DNA"/>
</dbReference>
<keyword evidence="2" id="KW-1133">Transmembrane helix</keyword>
<accession>A0A9J6FKL7</accession>
<evidence type="ECO:0000256" key="2">
    <source>
        <dbReference type="SAM" id="Phobius"/>
    </source>
</evidence>
<evidence type="ECO:0000256" key="1">
    <source>
        <dbReference type="SAM" id="MobiDB-lite"/>
    </source>
</evidence>
<keyword evidence="2" id="KW-0812">Transmembrane</keyword>
<feature type="region of interest" description="Disordered" evidence="1">
    <location>
        <begin position="1"/>
        <end position="27"/>
    </location>
</feature>
<dbReference type="AlphaFoldDB" id="A0A9J6FKL7"/>
<name>A0A9J6FKL7_HAELO</name>
<comment type="caution">
    <text evidence="3">The sequence shown here is derived from an EMBL/GenBank/DDBJ whole genome shotgun (WGS) entry which is preliminary data.</text>
</comment>
<proteinExistence type="predicted"/>
<sequence>MGSEAATTTTVNPQMLPQSSEPSGGLMKTATLTRDEGLPGCKAQRRFATCIEFLMPISLLPFLLFNQEGVSVYCLLLTLAGLLGYLLPPPIAAMLPVAILPLSDVCGADQLAAEYLGVSDETTVFFRLCLYALQRYALRMQVLFLYLQTLVLALSTVLPSAVIVPFSRVFVERFVTTIHNETICSDQQRSSIVFCPSLRARAGSLHLLRNRSGSTGDFVRRGRSVVGVSDTTAASYGPPISSDGSAGGVAMKRRGSLPLRPRREFTCDAGQLPDGRGHASVRIPQAELLQRNFGKAPLKTKWPGALSSPSKKTRAKGAAKRKLSPDAPSPLQEYELSLKALKAFSDTEVLTAKVVYQLDPRVHQEDLRKAKTKPNSKGGSKPAFDPAPSADHEWKPVPQQNTKPQCQPEPKGQVKVEPPK</sequence>
<feature type="compositionally biased region" description="Polar residues" evidence="1">
    <location>
        <begin position="1"/>
        <end position="22"/>
    </location>
</feature>
<organism evidence="3 4">
    <name type="scientific">Haemaphysalis longicornis</name>
    <name type="common">Bush tick</name>
    <dbReference type="NCBI Taxonomy" id="44386"/>
    <lineage>
        <taxon>Eukaryota</taxon>
        <taxon>Metazoa</taxon>
        <taxon>Ecdysozoa</taxon>
        <taxon>Arthropoda</taxon>
        <taxon>Chelicerata</taxon>
        <taxon>Arachnida</taxon>
        <taxon>Acari</taxon>
        <taxon>Parasitiformes</taxon>
        <taxon>Ixodida</taxon>
        <taxon>Ixodoidea</taxon>
        <taxon>Ixodidae</taxon>
        <taxon>Haemaphysalinae</taxon>
        <taxon>Haemaphysalis</taxon>
    </lineage>
</organism>
<keyword evidence="4" id="KW-1185">Reference proteome</keyword>
<dbReference type="Proteomes" id="UP000821853">
    <property type="component" value="Chromosome 10"/>
</dbReference>
<evidence type="ECO:0000313" key="3">
    <source>
        <dbReference type="EMBL" id="KAH9363351.1"/>
    </source>
</evidence>
<keyword evidence="2" id="KW-0472">Membrane</keyword>
<gene>
    <name evidence="3" type="ORF">HPB48_006457</name>
</gene>
<feature type="region of interest" description="Disordered" evidence="1">
    <location>
        <begin position="364"/>
        <end position="420"/>
    </location>
</feature>